<feature type="non-terminal residue" evidence="2">
    <location>
        <position position="231"/>
    </location>
</feature>
<name>A0A9Q0N9A4_9DIPT</name>
<feature type="compositionally biased region" description="Basic residues" evidence="1">
    <location>
        <begin position="81"/>
        <end position="94"/>
    </location>
</feature>
<comment type="caution">
    <text evidence="2">The sequence shown here is derived from an EMBL/GenBank/DDBJ whole genome shotgun (WGS) entry which is preliminary data.</text>
</comment>
<feature type="region of interest" description="Disordered" evidence="1">
    <location>
        <begin position="1"/>
        <end position="34"/>
    </location>
</feature>
<evidence type="ECO:0000256" key="1">
    <source>
        <dbReference type="SAM" id="MobiDB-lite"/>
    </source>
</evidence>
<evidence type="ECO:0000313" key="2">
    <source>
        <dbReference type="EMBL" id="KAJ6646098.1"/>
    </source>
</evidence>
<proteinExistence type="predicted"/>
<sequence length="231" mass="25976">DGEQSSSETPIDDVPTLPEVTQTETQPELQPPNRRVITYDQRQEGKYNIRADLENFVIMVIPSSPSSAVSLLDLLTRSKTKKHHGKSNLKRKYHPKSDGDVKQGVKNLDYLPMRTADHSERSNTRIIEHFIEGRTPYKVDISRAGEYLHPNVPVVQPNLRSARSIIVSLNVGNRDQFAVTAENVESKSDDGLSSSNDDKGWELTLLGSQEQCGPDRKRDSYGVCQFVPQDF</sequence>
<protein>
    <submittedName>
        <fullName evidence="2">Uncharacterized protein</fullName>
    </submittedName>
</protein>
<feature type="compositionally biased region" description="Polar residues" evidence="1">
    <location>
        <begin position="19"/>
        <end position="28"/>
    </location>
</feature>
<dbReference type="AlphaFoldDB" id="A0A9Q0N9A4"/>
<keyword evidence="3" id="KW-1185">Reference proteome</keyword>
<accession>A0A9Q0N9A4</accession>
<dbReference type="OrthoDB" id="7686329at2759"/>
<dbReference type="Proteomes" id="UP001151699">
    <property type="component" value="Chromosome A"/>
</dbReference>
<dbReference type="EMBL" id="WJQU01000001">
    <property type="protein sequence ID" value="KAJ6646098.1"/>
    <property type="molecule type" value="Genomic_DNA"/>
</dbReference>
<gene>
    <name evidence="2" type="ORF">Bhyg_01308</name>
</gene>
<evidence type="ECO:0000313" key="3">
    <source>
        <dbReference type="Proteomes" id="UP001151699"/>
    </source>
</evidence>
<reference evidence="2" key="1">
    <citation type="submission" date="2022-07" db="EMBL/GenBank/DDBJ databases">
        <authorList>
            <person name="Trinca V."/>
            <person name="Uliana J.V.C."/>
            <person name="Torres T.T."/>
            <person name="Ward R.J."/>
            <person name="Monesi N."/>
        </authorList>
    </citation>
    <scope>NUCLEOTIDE SEQUENCE</scope>
    <source>
        <strain evidence="2">HSMRA1968</strain>
        <tissue evidence="2">Whole embryos</tissue>
    </source>
</reference>
<organism evidence="2 3">
    <name type="scientific">Pseudolycoriella hygida</name>
    <dbReference type="NCBI Taxonomy" id="35572"/>
    <lineage>
        <taxon>Eukaryota</taxon>
        <taxon>Metazoa</taxon>
        <taxon>Ecdysozoa</taxon>
        <taxon>Arthropoda</taxon>
        <taxon>Hexapoda</taxon>
        <taxon>Insecta</taxon>
        <taxon>Pterygota</taxon>
        <taxon>Neoptera</taxon>
        <taxon>Endopterygota</taxon>
        <taxon>Diptera</taxon>
        <taxon>Nematocera</taxon>
        <taxon>Sciaroidea</taxon>
        <taxon>Sciaridae</taxon>
        <taxon>Pseudolycoriella</taxon>
    </lineage>
</organism>
<feature type="region of interest" description="Disordered" evidence="1">
    <location>
        <begin position="81"/>
        <end position="104"/>
    </location>
</feature>
<feature type="non-terminal residue" evidence="2">
    <location>
        <position position="1"/>
    </location>
</feature>